<feature type="transmembrane region" description="Helical" evidence="1">
    <location>
        <begin position="241"/>
        <end position="263"/>
    </location>
</feature>
<keyword evidence="1" id="KW-0812">Transmembrane</keyword>
<dbReference type="AlphaFoldDB" id="A0A430B772"/>
<sequence length="527" mass="59256">MNNKRQLKELFKVNLLYANPQVTDQLRKKGKYGNDIFKSILLQQAFLGILFVVLYGASMFIIDFSTLPGVFTNYMAMFGILSFSQGVSVVFNVFFDSKDFEDYLPLPFSERNIFLAKMLIVGFFLLPFSLPIIALFILTAIRSSVTAILMVPISIVVFLLFFAILLTLVICLVSLLVQTKVFNRFKTLLTTLLMFIPTVGMLAGMMYLNHKQSEVFDSGVIKDQTVIPVLDVFHQLLVYPFSLKSVIGVLGLLVLCFGLSFFIKKRVLPSMQNNYQTLQAAPKTTSYKGLRSQLIKYHFNLIKNPTLQMQMLSSLIIFPVIFLVPILINGQGNFSFLTIDYFIVLVVGGILFSAFTLGANSLASVIISLDQSNLTFIKSLPISFKEYIKLKFNFAFILQTVLSSVIILATCLLVKLNVLLMIGMLIGNFFGCYAGTSYYLKRDSKYLSLNWTNVNQLFNRGMGSFQVVASLFGVMLVGGIIILVLVTIINITTQVLLVNLVGLLLLIIVLVAYQMFINKNFWNDLKE</sequence>
<reference evidence="2 3" key="1">
    <citation type="submission" date="2017-05" db="EMBL/GenBank/DDBJ databases">
        <title>Vagococcus spp. assemblies.</title>
        <authorList>
            <person name="Gulvik C.A."/>
        </authorList>
    </citation>
    <scope>NUCLEOTIDE SEQUENCE [LARGE SCALE GENOMIC DNA]</scope>
    <source>
        <strain evidence="2 3">SS1714</strain>
    </source>
</reference>
<protein>
    <submittedName>
        <fullName evidence="2">Uncharacterized protein</fullName>
    </submittedName>
</protein>
<dbReference type="EMBL" id="NGKB01000003">
    <property type="protein sequence ID" value="RSU16194.1"/>
    <property type="molecule type" value="Genomic_DNA"/>
</dbReference>
<dbReference type="GeneID" id="95581306"/>
<evidence type="ECO:0000313" key="3">
    <source>
        <dbReference type="Proteomes" id="UP000288028"/>
    </source>
</evidence>
<organism evidence="2 3">
    <name type="scientific">Vagococcus carniphilus</name>
    <dbReference type="NCBI Taxonomy" id="218144"/>
    <lineage>
        <taxon>Bacteria</taxon>
        <taxon>Bacillati</taxon>
        <taxon>Bacillota</taxon>
        <taxon>Bacilli</taxon>
        <taxon>Lactobacillales</taxon>
        <taxon>Enterococcaceae</taxon>
        <taxon>Vagococcus</taxon>
    </lineage>
</organism>
<feature type="transmembrane region" description="Helical" evidence="1">
    <location>
        <begin position="495"/>
        <end position="516"/>
    </location>
</feature>
<keyword evidence="1" id="KW-0472">Membrane</keyword>
<feature type="transmembrane region" description="Helical" evidence="1">
    <location>
        <begin position="188"/>
        <end position="208"/>
    </location>
</feature>
<gene>
    <name evidence="2" type="ORF">CBF28_04465</name>
</gene>
<dbReference type="OrthoDB" id="2176387at2"/>
<dbReference type="RefSeq" id="WP_126792352.1">
    <property type="nucleotide sequence ID" value="NZ_CP060720.1"/>
</dbReference>
<evidence type="ECO:0000256" key="1">
    <source>
        <dbReference type="SAM" id="Phobius"/>
    </source>
</evidence>
<feature type="transmembrane region" description="Helical" evidence="1">
    <location>
        <begin position="36"/>
        <end position="62"/>
    </location>
</feature>
<feature type="transmembrane region" description="Helical" evidence="1">
    <location>
        <begin position="311"/>
        <end position="329"/>
    </location>
</feature>
<dbReference type="Proteomes" id="UP000288028">
    <property type="component" value="Unassembled WGS sequence"/>
</dbReference>
<accession>A0A430B772</accession>
<feature type="transmembrane region" description="Helical" evidence="1">
    <location>
        <begin position="115"/>
        <end position="141"/>
    </location>
</feature>
<feature type="transmembrane region" description="Helical" evidence="1">
    <location>
        <begin position="390"/>
        <end position="410"/>
    </location>
</feature>
<proteinExistence type="predicted"/>
<feature type="transmembrane region" description="Helical" evidence="1">
    <location>
        <begin position="74"/>
        <end position="95"/>
    </location>
</feature>
<comment type="caution">
    <text evidence="2">The sequence shown here is derived from an EMBL/GenBank/DDBJ whole genome shotgun (WGS) entry which is preliminary data.</text>
</comment>
<keyword evidence="3" id="KW-1185">Reference proteome</keyword>
<feature type="transmembrane region" description="Helical" evidence="1">
    <location>
        <begin position="147"/>
        <end position="176"/>
    </location>
</feature>
<feature type="transmembrane region" description="Helical" evidence="1">
    <location>
        <begin position="416"/>
        <end position="440"/>
    </location>
</feature>
<feature type="transmembrane region" description="Helical" evidence="1">
    <location>
        <begin position="341"/>
        <end position="369"/>
    </location>
</feature>
<feature type="transmembrane region" description="Helical" evidence="1">
    <location>
        <begin position="467"/>
        <end position="489"/>
    </location>
</feature>
<evidence type="ECO:0000313" key="2">
    <source>
        <dbReference type="EMBL" id="RSU16194.1"/>
    </source>
</evidence>
<name>A0A430B772_9ENTE</name>
<keyword evidence="1" id="KW-1133">Transmembrane helix</keyword>